<dbReference type="InterPro" id="IPR015797">
    <property type="entry name" value="NUDIX_hydrolase-like_dom_sf"/>
</dbReference>
<dbReference type="InterPro" id="IPR000086">
    <property type="entry name" value="NUDIX_hydrolase_dom"/>
</dbReference>
<proteinExistence type="predicted"/>
<dbReference type="InterPro" id="IPR020476">
    <property type="entry name" value="Nudix_hydrolase"/>
</dbReference>
<evidence type="ECO:0000313" key="3">
    <source>
        <dbReference type="EMBL" id="PAV04924.1"/>
    </source>
</evidence>
<accession>A0A2A2H6J2</accession>
<sequence>MKSPYLTVDAVILCEDDSIVLIKRKYDPYKGSWALPGGFVEWGETVESAVVREVKEETGLEVDIIELVGVYSDPGRDPRGHTVTVCYLTRKIGGNLKADTDASIAQHFKKDEILKLKLAFDHDVILKDAFKLLNRSKT</sequence>
<dbReference type="PRINTS" id="PR00502">
    <property type="entry name" value="NUDIXFAMILY"/>
</dbReference>
<evidence type="ECO:0000259" key="2">
    <source>
        <dbReference type="PROSITE" id="PS51462"/>
    </source>
</evidence>
<dbReference type="Gene3D" id="3.90.79.10">
    <property type="entry name" value="Nucleoside Triphosphate Pyrophosphohydrolase"/>
    <property type="match status" value="1"/>
</dbReference>
<reference evidence="3 4" key="1">
    <citation type="journal article" date="2017" name="BMC Genomics">
        <title>Genomic analysis of methanogenic archaea reveals a shift towards energy conservation.</title>
        <authorList>
            <person name="Gilmore S.P."/>
            <person name="Henske J.K."/>
            <person name="Sexton J.A."/>
            <person name="Solomon K.V."/>
            <person name="Seppala S."/>
            <person name="Yoo J.I."/>
            <person name="Huyett L.M."/>
            <person name="Pressman A."/>
            <person name="Cogan J.Z."/>
            <person name="Kivenson V."/>
            <person name="Peng X."/>
            <person name="Tan Y."/>
            <person name="Valentine D.L."/>
            <person name="O'Malley M.A."/>
        </authorList>
    </citation>
    <scope>NUCLEOTIDE SEQUENCE [LARGE SCALE GENOMIC DNA]</scope>
    <source>
        <strain evidence="3 4">M.o.H.</strain>
    </source>
</reference>
<name>A0A2A2H6J2_METBR</name>
<dbReference type="AlphaFoldDB" id="A0A2A2H6J2"/>
<dbReference type="RefSeq" id="WP_069584339.1">
    <property type="nucleotide sequence ID" value="NZ_LMVM01000012.1"/>
</dbReference>
<gene>
    <name evidence="3" type="ORF">ASJ80_11490</name>
</gene>
<dbReference type="Proteomes" id="UP000217784">
    <property type="component" value="Unassembled WGS sequence"/>
</dbReference>
<keyword evidence="1" id="KW-0378">Hydrolase</keyword>
<dbReference type="PANTHER" id="PTHR43736:SF1">
    <property type="entry name" value="DIHYDRONEOPTERIN TRIPHOSPHATE DIPHOSPHATASE"/>
    <property type="match status" value="1"/>
</dbReference>
<dbReference type="PROSITE" id="PS51462">
    <property type="entry name" value="NUDIX"/>
    <property type="match status" value="1"/>
</dbReference>
<organism evidence="3 4">
    <name type="scientific">Methanobacterium bryantii</name>
    <dbReference type="NCBI Taxonomy" id="2161"/>
    <lineage>
        <taxon>Archaea</taxon>
        <taxon>Methanobacteriati</taxon>
        <taxon>Methanobacteriota</taxon>
        <taxon>Methanomada group</taxon>
        <taxon>Methanobacteria</taxon>
        <taxon>Methanobacteriales</taxon>
        <taxon>Methanobacteriaceae</taxon>
        <taxon>Methanobacterium</taxon>
    </lineage>
</organism>
<dbReference type="PROSITE" id="PS00893">
    <property type="entry name" value="NUDIX_BOX"/>
    <property type="match status" value="1"/>
</dbReference>
<comment type="caution">
    <text evidence="3">The sequence shown here is derived from an EMBL/GenBank/DDBJ whole genome shotgun (WGS) entry which is preliminary data.</text>
</comment>
<dbReference type="InterPro" id="IPR020084">
    <property type="entry name" value="NUDIX_hydrolase_CS"/>
</dbReference>
<keyword evidence="4" id="KW-1185">Reference proteome</keyword>
<dbReference type="GO" id="GO:0016787">
    <property type="term" value="F:hydrolase activity"/>
    <property type="evidence" value="ECO:0007669"/>
    <property type="project" value="UniProtKB-KW"/>
</dbReference>
<dbReference type="OrthoDB" id="40462at2157"/>
<dbReference type="CDD" id="cd18873">
    <property type="entry name" value="NUDIX_NadM_like"/>
    <property type="match status" value="1"/>
</dbReference>
<feature type="domain" description="Nudix hydrolase" evidence="2">
    <location>
        <begin position="3"/>
        <end position="130"/>
    </location>
</feature>
<dbReference type="EMBL" id="LMVM01000012">
    <property type="protein sequence ID" value="PAV04924.1"/>
    <property type="molecule type" value="Genomic_DNA"/>
</dbReference>
<evidence type="ECO:0000313" key="4">
    <source>
        <dbReference type="Proteomes" id="UP000217784"/>
    </source>
</evidence>
<dbReference type="PANTHER" id="PTHR43736">
    <property type="entry name" value="ADP-RIBOSE PYROPHOSPHATASE"/>
    <property type="match status" value="1"/>
</dbReference>
<dbReference type="Pfam" id="PF00293">
    <property type="entry name" value="NUDIX"/>
    <property type="match status" value="1"/>
</dbReference>
<evidence type="ECO:0000256" key="1">
    <source>
        <dbReference type="ARBA" id="ARBA00022801"/>
    </source>
</evidence>
<dbReference type="SUPFAM" id="SSF55811">
    <property type="entry name" value="Nudix"/>
    <property type="match status" value="1"/>
</dbReference>
<protein>
    <submittedName>
        <fullName evidence="3">DNA mismatch repair protein MutT</fullName>
    </submittedName>
</protein>